<organism evidence="1 2">
    <name type="scientific">Melastoma candidum</name>
    <dbReference type="NCBI Taxonomy" id="119954"/>
    <lineage>
        <taxon>Eukaryota</taxon>
        <taxon>Viridiplantae</taxon>
        <taxon>Streptophyta</taxon>
        <taxon>Embryophyta</taxon>
        <taxon>Tracheophyta</taxon>
        <taxon>Spermatophyta</taxon>
        <taxon>Magnoliopsida</taxon>
        <taxon>eudicotyledons</taxon>
        <taxon>Gunneridae</taxon>
        <taxon>Pentapetalae</taxon>
        <taxon>rosids</taxon>
        <taxon>malvids</taxon>
        <taxon>Myrtales</taxon>
        <taxon>Melastomataceae</taxon>
        <taxon>Melastomatoideae</taxon>
        <taxon>Melastomateae</taxon>
        <taxon>Melastoma</taxon>
    </lineage>
</organism>
<protein>
    <submittedName>
        <fullName evidence="1">Uncharacterized protein</fullName>
    </submittedName>
</protein>
<comment type="caution">
    <text evidence="1">The sequence shown here is derived from an EMBL/GenBank/DDBJ whole genome shotgun (WGS) entry which is preliminary data.</text>
</comment>
<keyword evidence="2" id="KW-1185">Reference proteome</keyword>
<dbReference type="EMBL" id="CM042888">
    <property type="protein sequence ID" value="KAI4325391.1"/>
    <property type="molecule type" value="Genomic_DNA"/>
</dbReference>
<reference evidence="2" key="1">
    <citation type="journal article" date="2023" name="Front. Plant Sci.">
        <title>Chromosomal-level genome assembly of Melastoma candidum provides insights into trichome evolution.</title>
        <authorList>
            <person name="Zhong Y."/>
            <person name="Wu W."/>
            <person name="Sun C."/>
            <person name="Zou P."/>
            <person name="Liu Y."/>
            <person name="Dai S."/>
            <person name="Zhou R."/>
        </authorList>
    </citation>
    <scope>NUCLEOTIDE SEQUENCE [LARGE SCALE GENOMIC DNA]</scope>
</reference>
<name>A0ACB9MNY5_9MYRT</name>
<evidence type="ECO:0000313" key="1">
    <source>
        <dbReference type="EMBL" id="KAI4325391.1"/>
    </source>
</evidence>
<evidence type="ECO:0000313" key="2">
    <source>
        <dbReference type="Proteomes" id="UP001057402"/>
    </source>
</evidence>
<proteinExistence type="predicted"/>
<sequence>MRPSSPLLHLLLLLSISSAASAACDSGDSAALLVFYSSLSPPPISLNWTSPDCCSWDGVGCDSASVRVVRLSLPRRSLNGSFHSSPLLSLSRLSHLNLSGNHLSGSLPDGFFASLSSLEVVDVSYNGLSGEFPAVFPNNSIQVMDASSNSFYGDFPPSIFQLGWNLSSLNFSNNLFYGPIPSPLCDGSYVNSSRVIRVLDLSSNNFSGAVPAGLGNCSQLQVFRAGFNFLSGELPQDMYAAASLEEVSLYLNHISGSIGDGIGNLTNLRVLSLYSNKLSGPIPESIGQLSMLEQLLLYINSLNGTLPTSLNQCTNMRELILRVNDLGGEIAAFDFSPLQQLTTLDLGNNYFTGNLPTSLYLCKSLTAIRFATNKIHGPILPEILSLQSLTFLSISNNSLSNITGALTILSGLKNLSTLILSLNFLGEEFPQDDGTVSPGGFSNIQVLALGGCLFTGNVPNWLAKLDNLEVLDLSQNQITGTIPGWFSMLTYLFYLDLSSNFLSGGFPIALTELPALLSGSLSSRVNQTYLELPVFVMPNNASDQQYNQLSFLPPVIYLSNNSLSGSIPPQIGQLKSLHQLDLSHNKFSGEIPEQLSDLINLEKLELSSNNFTGMIPASLGGLHFLSSFSVADNDLVGPIPTGGQFNTFPNLSFVGNKGLCGTIIQRPCSSLLSNNTASDPDGPNKKVVIGVVLGSCFFVGLVISFILWVFLAKRRITPQRDSGKVELDTFSSNSNLGATGEFDKDTSLVIVFHGNDRSGFNDLTIGEILAATGNFNQANIIGCGAFGLVYKAVMPNGTKLAVKKLSGDMGLMEKEFKSEVEVLSNARHENLVSLLGYCIHEGSRLLIYSYMENGSLDYWLHEKSDGPATLDWPIRLKIAQGACCGLAYMHLLCEPHIVHRDIKSSNILLDDKFKAHVADFGLSRLILPYHTHVTTELVGTLGYIPPEYAHSWIATLRGDVYSFGVVMLELLSGRRPVDISMPKESRELVGWVQDVRKDGKEEEFFDPLLRGKGYEDQMLRFLNIACWCVNHNPFKRPTIKEVFDRLREIGDG</sequence>
<gene>
    <name evidence="1" type="ORF">MLD38_030796</name>
</gene>
<dbReference type="Proteomes" id="UP001057402">
    <property type="component" value="Chromosome 9"/>
</dbReference>
<accession>A0ACB9MNY5</accession>